<evidence type="ECO:0000256" key="1">
    <source>
        <dbReference type="PROSITE-ProRule" id="PRU00169"/>
    </source>
</evidence>
<name>A0A9X4M3Z5_9CYAN</name>
<proteinExistence type="predicted"/>
<dbReference type="SMART" id="SM00448">
    <property type="entry name" value="REC"/>
    <property type="match status" value="1"/>
</dbReference>
<feature type="domain" description="GGDEF" evidence="3">
    <location>
        <begin position="195"/>
        <end position="336"/>
    </location>
</feature>
<keyword evidence="4" id="KW-0548">Nucleotidyltransferase</keyword>
<sequence length="337" mass="37551">MDFRRLKYYRHNALMLIVSADQHILTTITQYLGSERYSFITETSGEKAWEIILHKKPAIVLADWHIPDVSGVALCHRVKVNLEHPDLMTTYFVLIVDDLNNQQRQIGLDAGVDEFLSNSIDSSELRVRLRTGLKVSALTQSLIWTNQKLLAQNDLLDTLNLVDPLTKALSEQAFVEIVPKMMQLFKGYGPYKSYSFLSLLIINIDRFQPIVESYGEQVGNETLKAIVGRLSNNCEANSLIYRYGLDEFACITPHNDAASGKQLSQNLLASISSHPISVSSALLFPLTISVGGVVTTLASLSQQNLDRSFGKLVALAEHSLHQAQCAGGNQDYIKELI</sequence>
<dbReference type="CDD" id="cd01949">
    <property type="entry name" value="GGDEF"/>
    <property type="match status" value="1"/>
</dbReference>
<dbReference type="GO" id="GO:0000160">
    <property type="term" value="P:phosphorelay signal transduction system"/>
    <property type="evidence" value="ECO:0007669"/>
    <property type="project" value="InterPro"/>
</dbReference>
<dbReference type="PANTHER" id="PTHR45138:SF9">
    <property type="entry name" value="DIGUANYLATE CYCLASE DGCM-RELATED"/>
    <property type="match status" value="1"/>
</dbReference>
<dbReference type="InterPro" id="IPR050469">
    <property type="entry name" value="Diguanylate_Cyclase"/>
</dbReference>
<dbReference type="GO" id="GO:0043709">
    <property type="term" value="P:cell adhesion involved in single-species biofilm formation"/>
    <property type="evidence" value="ECO:0007669"/>
    <property type="project" value="TreeGrafter"/>
</dbReference>
<dbReference type="AlphaFoldDB" id="A0A9X4M3Z5"/>
<dbReference type="NCBIfam" id="TIGR00254">
    <property type="entry name" value="GGDEF"/>
    <property type="match status" value="1"/>
</dbReference>
<dbReference type="InterPro" id="IPR001789">
    <property type="entry name" value="Sig_transdc_resp-reg_receiver"/>
</dbReference>
<keyword evidence="1" id="KW-0597">Phosphoprotein</keyword>
<dbReference type="RefSeq" id="WP_277909175.1">
    <property type="nucleotide sequence ID" value="NZ_VBTY01000005.1"/>
</dbReference>
<dbReference type="Gene3D" id="3.30.70.270">
    <property type="match status" value="1"/>
</dbReference>
<dbReference type="GO" id="GO:1902201">
    <property type="term" value="P:negative regulation of bacterial-type flagellum-dependent cell motility"/>
    <property type="evidence" value="ECO:0007669"/>
    <property type="project" value="TreeGrafter"/>
</dbReference>
<accession>A0A9X4M3Z5</accession>
<keyword evidence="5" id="KW-1185">Reference proteome</keyword>
<feature type="modified residue" description="4-aspartylphosphate" evidence="1">
    <location>
        <position position="63"/>
    </location>
</feature>
<dbReference type="PROSITE" id="PS50887">
    <property type="entry name" value="GGDEF"/>
    <property type="match status" value="1"/>
</dbReference>
<evidence type="ECO:0000259" key="3">
    <source>
        <dbReference type="PROSITE" id="PS50887"/>
    </source>
</evidence>
<dbReference type="EMBL" id="VBTY01000005">
    <property type="protein sequence ID" value="MDG3493157.1"/>
    <property type="molecule type" value="Genomic_DNA"/>
</dbReference>
<organism evidence="4 5">
    <name type="scientific">Pseudanabaena catenata USMAC16</name>
    <dbReference type="NCBI Taxonomy" id="1855837"/>
    <lineage>
        <taxon>Bacteria</taxon>
        <taxon>Bacillati</taxon>
        <taxon>Cyanobacteriota</taxon>
        <taxon>Cyanophyceae</taxon>
        <taxon>Pseudanabaenales</taxon>
        <taxon>Pseudanabaenaceae</taxon>
        <taxon>Pseudanabaena</taxon>
    </lineage>
</organism>
<keyword evidence="4" id="KW-0808">Transferase</keyword>
<dbReference type="GO" id="GO:0005886">
    <property type="term" value="C:plasma membrane"/>
    <property type="evidence" value="ECO:0007669"/>
    <property type="project" value="TreeGrafter"/>
</dbReference>
<dbReference type="EC" id="2.7.7.65" evidence="4"/>
<dbReference type="Pfam" id="PF00990">
    <property type="entry name" value="GGDEF"/>
    <property type="match status" value="1"/>
</dbReference>
<protein>
    <submittedName>
        <fullName evidence="4">Diguanylate cyclase</fullName>
        <ecNumber evidence="4">2.7.7.65</ecNumber>
    </submittedName>
</protein>
<reference evidence="4" key="1">
    <citation type="submission" date="2019-05" db="EMBL/GenBank/DDBJ databases">
        <title>Whole genome sequencing of Pseudanabaena catenata USMAC16.</title>
        <authorList>
            <person name="Khan Z."/>
            <person name="Omar W.M."/>
            <person name="Convey P."/>
            <person name="Merican F."/>
            <person name="Najimudin N."/>
        </authorList>
    </citation>
    <scope>NUCLEOTIDE SEQUENCE</scope>
    <source>
        <strain evidence="4">USMAC16</strain>
    </source>
</reference>
<dbReference type="Proteomes" id="UP001152872">
    <property type="component" value="Unassembled WGS sequence"/>
</dbReference>
<evidence type="ECO:0000259" key="2">
    <source>
        <dbReference type="PROSITE" id="PS50110"/>
    </source>
</evidence>
<dbReference type="SUPFAM" id="SSF55073">
    <property type="entry name" value="Nucleotide cyclase"/>
    <property type="match status" value="1"/>
</dbReference>
<gene>
    <name evidence="4" type="ORF">FEV09_01155</name>
</gene>
<dbReference type="SUPFAM" id="SSF52172">
    <property type="entry name" value="CheY-like"/>
    <property type="match status" value="1"/>
</dbReference>
<feature type="domain" description="Response regulatory" evidence="2">
    <location>
        <begin position="14"/>
        <end position="133"/>
    </location>
</feature>
<dbReference type="Gene3D" id="3.40.50.2300">
    <property type="match status" value="1"/>
</dbReference>
<dbReference type="PANTHER" id="PTHR45138">
    <property type="entry name" value="REGULATORY COMPONENTS OF SENSORY TRANSDUCTION SYSTEM"/>
    <property type="match status" value="1"/>
</dbReference>
<dbReference type="InterPro" id="IPR000160">
    <property type="entry name" value="GGDEF_dom"/>
</dbReference>
<dbReference type="InterPro" id="IPR011006">
    <property type="entry name" value="CheY-like_superfamily"/>
</dbReference>
<comment type="caution">
    <text evidence="4">The sequence shown here is derived from an EMBL/GenBank/DDBJ whole genome shotgun (WGS) entry which is preliminary data.</text>
</comment>
<dbReference type="GO" id="GO:0052621">
    <property type="term" value="F:diguanylate cyclase activity"/>
    <property type="evidence" value="ECO:0007669"/>
    <property type="project" value="UniProtKB-EC"/>
</dbReference>
<evidence type="ECO:0000313" key="4">
    <source>
        <dbReference type="EMBL" id="MDG3493157.1"/>
    </source>
</evidence>
<dbReference type="InterPro" id="IPR043128">
    <property type="entry name" value="Rev_trsase/Diguanyl_cyclase"/>
</dbReference>
<dbReference type="InterPro" id="IPR029787">
    <property type="entry name" value="Nucleotide_cyclase"/>
</dbReference>
<dbReference type="SMART" id="SM00267">
    <property type="entry name" value="GGDEF"/>
    <property type="match status" value="1"/>
</dbReference>
<dbReference type="Pfam" id="PF00072">
    <property type="entry name" value="Response_reg"/>
    <property type="match status" value="1"/>
</dbReference>
<evidence type="ECO:0000313" key="5">
    <source>
        <dbReference type="Proteomes" id="UP001152872"/>
    </source>
</evidence>
<dbReference type="PROSITE" id="PS50110">
    <property type="entry name" value="RESPONSE_REGULATORY"/>
    <property type="match status" value="1"/>
</dbReference>